<feature type="chain" id="PRO_5032620888" evidence="1">
    <location>
        <begin position="21"/>
        <end position="162"/>
    </location>
</feature>
<evidence type="ECO:0000313" key="3">
    <source>
        <dbReference type="Proteomes" id="UP000014523"/>
    </source>
</evidence>
<dbReference type="RefSeq" id="WP_016660272.1">
    <property type="nucleotide sequence ID" value="NZ_ASQH01000001.1"/>
</dbReference>
<dbReference type="Proteomes" id="UP000014523">
    <property type="component" value="Unassembled WGS sequence"/>
</dbReference>
<dbReference type="EMBL" id="ATGG01000011">
    <property type="protein sequence ID" value="EPF88221.1"/>
    <property type="molecule type" value="Genomic_DNA"/>
</dbReference>
<keyword evidence="3" id="KW-1185">Reference proteome</keyword>
<feature type="signal peptide" evidence="1">
    <location>
        <begin position="1"/>
        <end position="20"/>
    </location>
</feature>
<dbReference type="AlphaFoldDB" id="A0A829HKH4"/>
<sequence>MIKFIKISLILAFLTTNAHAAITLIGTASERDKDLLVGDPVYMRDGVINLTYFLKVKDNQYAELKDRTVNQNGKVIKVNTLKFNVFQKDMIVNCNSMSGVWISDIWWNNSQIVSKNARNVLGQQLLAQKGITTPLITLEPNSDAQRAAAYQCDNAIKLKKYN</sequence>
<accession>A0A829HKH4</accession>
<keyword evidence="1" id="KW-0732">Signal</keyword>
<reference evidence="2 3" key="1">
    <citation type="submission" date="2013-06" db="EMBL/GenBank/DDBJ databases">
        <title>The Genome Sequence of Acinetobacter gyllenbergii CIP 110306.</title>
        <authorList>
            <consortium name="The Broad Institute Genome Sequencing Platform"/>
            <consortium name="The Broad Institute Genome Sequencing Center for Infectious Disease"/>
            <person name="Cerqueira G."/>
            <person name="Feldgarden M."/>
            <person name="Courvalin P."/>
            <person name="Perichon B."/>
            <person name="Grillot-Courvalin C."/>
            <person name="Clermont D."/>
            <person name="Rocha E."/>
            <person name="Yoon E.-J."/>
            <person name="Nemec A."/>
            <person name="Young S.K."/>
            <person name="Zeng Q."/>
            <person name="Gargeya S."/>
            <person name="Fitzgerald M."/>
            <person name="Abouelleil A."/>
            <person name="Alvarado L."/>
            <person name="Berlin A.M."/>
            <person name="Chapman S.B."/>
            <person name="Dewar J."/>
            <person name="Goldberg J."/>
            <person name="Griggs A."/>
            <person name="Gujja S."/>
            <person name="Hansen M."/>
            <person name="Howarth C."/>
            <person name="Imamovic A."/>
            <person name="Larimer J."/>
            <person name="McCowan C."/>
            <person name="Murphy C."/>
            <person name="Pearson M."/>
            <person name="Priest M."/>
            <person name="Roberts A."/>
            <person name="Saif S."/>
            <person name="Shea T."/>
            <person name="Sykes S."/>
            <person name="Wortman J."/>
            <person name="Nusbaum C."/>
            <person name="Birren B."/>
        </authorList>
    </citation>
    <scope>NUCLEOTIDE SEQUENCE [LARGE SCALE GENOMIC DNA]</scope>
    <source>
        <strain evidence="2 3">CIP 110306</strain>
    </source>
</reference>
<proteinExistence type="predicted"/>
<name>A0A829HKH4_9GAMM</name>
<gene>
    <name evidence="2" type="ORF">F957_01508</name>
</gene>
<comment type="caution">
    <text evidence="2">The sequence shown here is derived from an EMBL/GenBank/DDBJ whole genome shotgun (WGS) entry which is preliminary data.</text>
</comment>
<evidence type="ECO:0000313" key="2">
    <source>
        <dbReference type="EMBL" id="EPF88221.1"/>
    </source>
</evidence>
<organism evidence="2 3">
    <name type="scientific">Acinetobacter gyllenbergii CIP 110306 = MTCC 11365</name>
    <dbReference type="NCBI Taxonomy" id="1217657"/>
    <lineage>
        <taxon>Bacteria</taxon>
        <taxon>Pseudomonadati</taxon>
        <taxon>Pseudomonadota</taxon>
        <taxon>Gammaproteobacteria</taxon>
        <taxon>Moraxellales</taxon>
        <taxon>Moraxellaceae</taxon>
        <taxon>Acinetobacter</taxon>
    </lineage>
</organism>
<protein>
    <submittedName>
        <fullName evidence="2">Uncharacterized protein</fullName>
    </submittedName>
</protein>
<evidence type="ECO:0000256" key="1">
    <source>
        <dbReference type="SAM" id="SignalP"/>
    </source>
</evidence>